<gene>
    <name evidence="1" type="ORF">ENC19_04750</name>
</gene>
<evidence type="ECO:0000313" key="2">
    <source>
        <dbReference type="Proteomes" id="UP000478148"/>
    </source>
</evidence>
<proteinExistence type="predicted"/>
<dbReference type="AlphaFoldDB" id="A0A6M1L547"/>
<comment type="caution">
    <text evidence="1">The sequence shown here is derived from an EMBL/GenBank/DDBJ whole genome shotgun (WGS) entry which is preliminary data.</text>
</comment>
<organism evidence="1 2">
    <name type="scientific">Verrucosispora sioxanthis</name>
    <dbReference type="NCBI Taxonomy" id="2499994"/>
    <lineage>
        <taxon>Bacteria</taxon>
        <taxon>Bacillati</taxon>
        <taxon>Actinomycetota</taxon>
        <taxon>Actinomycetes</taxon>
        <taxon>Micromonosporales</taxon>
        <taxon>Micromonosporaceae</taxon>
        <taxon>Micromonospora</taxon>
    </lineage>
</organism>
<dbReference type="EMBL" id="SAIY01000001">
    <property type="protein sequence ID" value="NGM12034.1"/>
    <property type="molecule type" value="Genomic_DNA"/>
</dbReference>
<evidence type="ECO:0000313" key="1">
    <source>
        <dbReference type="EMBL" id="NGM12034.1"/>
    </source>
</evidence>
<dbReference type="RefSeq" id="WP_164445857.1">
    <property type="nucleotide sequence ID" value="NZ_SAIY01000001.1"/>
</dbReference>
<accession>A0A6M1L547</accession>
<protein>
    <recommendedName>
        <fullName evidence="3">Type II toxin-antitoxin system prevent-host-death family antitoxin</fullName>
    </recommendedName>
</protein>
<keyword evidence="2" id="KW-1185">Reference proteome</keyword>
<dbReference type="Proteomes" id="UP000478148">
    <property type="component" value="Unassembled WGS sequence"/>
</dbReference>
<name>A0A6M1L547_9ACTN</name>
<sequence>MREPSADRTYATPDDLPVSALLPELLRSVREGQVVYLSEQDETVAAVVPLEVARAGLAALGRSEEGLR</sequence>
<evidence type="ECO:0008006" key="3">
    <source>
        <dbReference type="Google" id="ProtNLM"/>
    </source>
</evidence>
<reference evidence="1 2" key="1">
    <citation type="submission" date="2020-02" db="EMBL/GenBank/DDBJ databases">
        <title>Draft Genome Sequence of Verrucosispora sp. Strain CWR15, Isolated from Gulf of Mexico Sponge.</title>
        <authorList>
            <person name="Kennedy S.J."/>
            <person name="Cella E."/>
            <person name="Azarian T."/>
            <person name="Baker B.J."/>
            <person name="Shaw L.N."/>
        </authorList>
    </citation>
    <scope>NUCLEOTIDE SEQUENCE [LARGE SCALE GENOMIC DNA]</scope>
    <source>
        <strain evidence="1 2">CWR15</strain>
    </source>
</reference>